<dbReference type="InterPro" id="IPR036065">
    <property type="entry name" value="BolA-like_sf"/>
</dbReference>
<dbReference type="Gene3D" id="1.25.40.10">
    <property type="entry name" value="Tetratricopeptide repeat domain"/>
    <property type="match status" value="1"/>
</dbReference>
<reference evidence="2" key="1">
    <citation type="journal article" date="2021" name="Front. Plant Sci.">
        <title>Chromosome-Scale Genome Assembly for Chinese Sour Jujube and Insights Into Its Genome Evolution and Domestication Signature.</title>
        <authorList>
            <person name="Shen L.-Y."/>
            <person name="Luo H."/>
            <person name="Wang X.-L."/>
            <person name="Wang X.-M."/>
            <person name="Qiu X.-J."/>
            <person name="Liu H."/>
            <person name="Zhou S.-S."/>
            <person name="Jia K.-H."/>
            <person name="Nie S."/>
            <person name="Bao Y.-T."/>
            <person name="Zhang R.-G."/>
            <person name="Yun Q.-Z."/>
            <person name="Chai Y.-H."/>
            <person name="Lu J.-Y."/>
            <person name="Li Y."/>
            <person name="Zhao S.-W."/>
            <person name="Mao J.-F."/>
            <person name="Jia S.-G."/>
            <person name="Mao Y.-M."/>
        </authorList>
    </citation>
    <scope>NUCLEOTIDE SEQUENCE</scope>
    <source>
        <strain evidence="2">AT0</strain>
        <tissue evidence="2">Leaf</tissue>
    </source>
</reference>
<dbReference type="PANTHER" id="PTHR12735:SF27">
    <property type="entry name" value="BOLA-LIKE PROTEIN 2"/>
    <property type="match status" value="1"/>
</dbReference>
<dbReference type="PANTHER" id="PTHR12735">
    <property type="entry name" value="BOLA-LIKE PROTEIN-RELATED"/>
    <property type="match status" value="1"/>
</dbReference>
<dbReference type="InterPro" id="IPR002634">
    <property type="entry name" value="BolA"/>
</dbReference>
<dbReference type="EMBL" id="JAEACU010000008">
    <property type="protein sequence ID" value="KAH7520795.1"/>
    <property type="molecule type" value="Genomic_DNA"/>
</dbReference>
<sequence length="317" mass="36020">MPLGFFNRRTVFSKVLFHKPLFFSFSYSQSTNPSLQPLYDLPTCIASLQACANHENLIRGQQIHSYMLTNGFLNSPRSITSLINMYTKCNRMDFAVSIFNNPFHDCNMQKRSNRKGANCNDMDLKANFVSYSTNYHHMLSTFRPAIHLASTVSSLHHLPWTLPSLDVCAGFIFYVLEVIDTSGGCGASFTIEIVSEQFEGKRLLERHRLVNTALEGVMKEIHALSIKKAVTPEQWKQQQSSTSAFKFWMVKYSIELDPRGDLRKQERELHVVGTSTGIDHIDISKCRSWRITSTRAGDAFSEDATDYAVVLVIEVLQ</sequence>
<dbReference type="SUPFAM" id="SSF82657">
    <property type="entry name" value="BolA-like"/>
    <property type="match status" value="1"/>
</dbReference>
<dbReference type="Gene3D" id="3.30.300.90">
    <property type="entry name" value="BolA-like"/>
    <property type="match status" value="1"/>
</dbReference>
<comment type="caution">
    <text evidence="2">The sequence shown here is derived from an EMBL/GenBank/DDBJ whole genome shotgun (WGS) entry which is preliminary data.</text>
</comment>
<protein>
    <submittedName>
        <fullName evidence="2">Uncharacterized protein</fullName>
    </submittedName>
</protein>
<dbReference type="GO" id="GO:0051537">
    <property type="term" value="F:2 iron, 2 sulfur cluster binding"/>
    <property type="evidence" value="ECO:0007669"/>
    <property type="project" value="InterPro"/>
</dbReference>
<organism evidence="2 3">
    <name type="scientific">Ziziphus jujuba var. spinosa</name>
    <dbReference type="NCBI Taxonomy" id="714518"/>
    <lineage>
        <taxon>Eukaryota</taxon>
        <taxon>Viridiplantae</taxon>
        <taxon>Streptophyta</taxon>
        <taxon>Embryophyta</taxon>
        <taxon>Tracheophyta</taxon>
        <taxon>Spermatophyta</taxon>
        <taxon>Magnoliopsida</taxon>
        <taxon>eudicotyledons</taxon>
        <taxon>Gunneridae</taxon>
        <taxon>Pentapetalae</taxon>
        <taxon>rosids</taxon>
        <taxon>fabids</taxon>
        <taxon>Rosales</taxon>
        <taxon>Rhamnaceae</taxon>
        <taxon>Paliureae</taxon>
        <taxon>Ziziphus</taxon>
    </lineage>
</organism>
<accession>A0A978V0M9</accession>
<dbReference type="Proteomes" id="UP000813462">
    <property type="component" value="Unassembled WGS sequence"/>
</dbReference>
<dbReference type="GO" id="GO:0006879">
    <property type="term" value="P:intracellular iron ion homeostasis"/>
    <property type="evidence" value="ECO:0007669"/>
    <property type="project" value="InterPro"/>
</dbReference>
<dbReference type="InterPro" id="IPR011990">
    <property type="entry name" value="TPR-like_helical_dom_sf"/>
</dbReference>
<dbReference type="GO" id="GO:0051604">
    <property type="term" value="P:protein maturation"/>
    <property type="evidence" value="ECO:0007669"/>
    <property type="project" value="InterPro"/>
</dbReference>
<dbReference type="GO" id="GO:0005829">
    <property type="term" value="C:cytosol"/>
    <property type="evidence" value="ECO:0007669"/>
    <property type="project" value="TreeGrafter"/>
</dbReference>
<evidence type="ECO:0000313" key="2">
    <source>
        <dbReference type="EMBL" id="KAH7520795.1"/>
    </source>
</evidence>
<dbReference type="AlphaFoldDB" id="A0A978V0M9"/>
<gene>
    <name evidence="2" type="ORF">FEM48_Zijuj08G0183900</name>
</gene>
<evidence type="ECO:0000313" key="3">
    <source>
        <dbReference type="Proteomes" id="UP000813462"/>
    </source>
</evidence>
<dbReference type="Pfam" id="PF01722">
    <property type="entry name" value="BolA"/>
    <property type="match status" value="1"/>
</dbReference>
<dbReference type="GO" id="GO:0005634">
    <property type="term" value="C:nucleus"/>
    <property type="evidence" value="ECO:0007669"/>
    <property type="project" value="TreeGrafter"/>
</dbReference>
<dbReference type="InterPro" id="IPR045115">
    <property type="entry name" value="BOL2"/>
</dbReference>
<comment type="similarity">
    <text evidence="1">Belongs to the BolA/IbaG family.</text>
</comment>
<name>A0A978V0M9_ZIZJJ</name>
<proteinExistence type="inferred from homology"/>
<evidence type="ECO:0000256" key="1">
    <source>
        <dbReference type="RuleBase" id="RU003860"/>
    </source>
</evidence>